<keyword evidence="2" id="KW-0963">Cytoplasm</keyword>
<protein>
    <submittedName>
        <fullName evidence="12 13">Nanos homolog 3-like isoform X1</fullName>
    </submittedName>
</protein>
<dbReference type="RefSeq" id="XP_053531368.1">
    <property type="nucleotide sequence ID" value="XM_053675393.1"/>
</dbReference>
<dbReference type="KEGG" id="ipu:128629085"/>
<comment type="subcellular location">
    <subcellularLocation>
        <location evidence="1">Cytoplasm</location>
    </subcellularLocation>
</comment>
<dbReference type="GeneID" id="128629083"/>
<dbReference type="PROSITE" id="PS51522">
    <property type="entry name" value="ZF_NANOS"/>
    <property type="match status" value="1"/>
</dbReference>
<evidence type="ECO:0000313" key="16">
    <source>
        <dbReference type="RefSeq" id="XP_053531393.1"/>
    </source>
</evidence>
<comment type="similarity">
    <text evidence="8">Belongs to the nanos family.</text>
</comment>
<dbReference type="InterPro" id="IPR038129">
    <property type="entry name" value="Nanos_sf"/>
</dbReference>
<reference evidence="11" key="1">
    <citation type="journal article" date="2016" name="Nat. Commun.">
        <title>The channel catfish genome sequence provides insights into the evolution of scale formation in teleosts.</title>
        <authorList>
            <person name="Liu Z."/>
            <person name="Liu S."/>
            <person name="Yao J."/>
            <person name="Bao L."/>
            <person name="Zhang J."/>
            <person name="Li Y."/>
            <person name="Jiang C."/>
            <person name="Sun L."/>
            <person name="Wang R."/>
            <person name="Zhang Y."/>
            <person name="Zhou T."/>
            <person name="Zeng Q."/>
            <person name="Fu Q."/>
            <person name="Gao S."/>
            <person name="Li N."/>
            <person name="Koren S."/>
            <person name="Jiang Y."/>
            <person name="Zimin A."/>
            <person name="Xu P."/>
            <person name="Phillippy A.M."/>
            <person name="Geng X."/>
            <person name="Song L."/>
            <person name="Sun F."/>
            <person name="Li C."/>
            <person name="Wang X."/>
            <person name="Chen A."/>
            <person name="Jin Y."/>
            <person name="Yuan Z."/>
            <person name="Yang Y."/>
            <person name="Tan S."/>
            <person name="Peatman E."/>
            <person name="Lu J."/>
            <person name="Qin Z."/>
            <person name="Dunham R."/>
            <person name="Li Z."/>
            <person name="Sonstegard T."/>
            <person name="Feng J."/>
            <person name="Danzmann R.G."/>
            <person name="Schroeder S."/>
            <person name="Scheffler B."/>
            <person name="Duke M.V."/>
            <person name="Ballard L."/>
            <person name="Kucuktas H."/>
            <person name="Kaltenboeck L."/>
            <person name="Liu H."/>
            <person name="Armbruster J."/>
            <person name="Xie Y."/>
            <person name="Kirby M.L."/>
            <person name="Tian Y."/>
            <person name="Flanagan M.E."/>
            <person name="Mu W."/>
            <person name="Waldbieser G.C."/>
        </authorList>
    </citation>
    <scope>NUCLEOTIDE SEQUENCE [LARGE SCALE GENOMIC DNA]</scope>
    <source>
        <strain evidence="11">SDA103</strain>
    </source>
</reference>
<dbReference type="GO" id="GO:0005737">
    <property type="term" value="C:cytoplasm"/>
    <property type="evidence" value="ECO:0007669"/>
    <property type="project" value="UniProtKB-SubCell"/>
</dbReference>
<evidence type="ECO:0000256" key="7">
    <source>
        <dbReference type="ARBA" id="ARBA00022884"/>
    </source>
</evidence>
<keyword evidence="4 8" id="KW-0863">Zinc-finger</keyword>
<dbReference type="RefSeq" id="XP_053531393.1">
    <property type="nucleotide sequence ID" value="XM_053675418.1"/>
</dbReference>
<dbReference type="PANTHER" id="PTHR12887">
    <property type="entry name" value="NANOS PROTEIN"/>
    <property type="match status" value="1"/>
</dbReference>
<dbReference type="RefSeq" id="XP_053531395.1">
    <property type="nucleotide sequence ID" value="XM_053675420.1"/>
</dbReference>
<evidence type="ECO:0000256" key="5">
    <source>
        <dbReference type="ARBA" id="ARBA00022833"/>
    </source>
</evidence>
<dbReference type="KEGG" id="ipu:128629089"/>
<keyword evidence="7 8" id="KW-0694">RNA-binding</keyword>
<proteinExistence type="inferred from homology"/>
<dbReference type="GO" id="GO:0003723">
    <property type="term" value="F:RNA binding"/>
    <property type="evidence" value="ECO:0007669"/>
    <property type="project" value="UniProtKB-UniRule"/>
</dbReference>
<dbReference type="KEGG" id="ipu:128629092"/>
<dbReference type="KEGG" id="ipu:128629083"/>
<feature type="region of interest" description="Disordered" evidence="9">
    <location>
        <begin position="80"/>
        <end position="114"/>
    </location>
</feature>
<sequence>MCFFLLRYNLPPHGSMEPKDQRYFQPWRDYLGLADTVRMMREASVPEPHQVRKFRFTPEISHHQGRNAVMFQTFPEPEMSVVRGSPKTPMGQLKRGRTRTTGSPPLPPSPQGSHSGEMFCGFCKHNRESEEVFRSHCLRGSGGEVACPYLRRYVCPLCGATGYRAHTIRLCPLVDSTYTSMYTSKCTWAARKLQKI</sequence>
<evidence type="ECO:0000313" key="17">
    <source>
        <dbReference type="RefSeq" id="XP_053531395.1"/>
    </source>
</evidence>
<evidence type="ECO:0000256" key="8">
    <source>
        <dbReference type="PROSITE-ProRule" id="PRU00855"/>
    </source>
</evidence>
<dbReference type="RefSeq" id="XP_053531385.1">
    <property type="nucleotide sequence ID" value="XM_053675410.1"/>
</dbReference>
<evidence type="ECO:0000259" key="10">
    <source>
        <dbReference type="PROSITE" id="PS51522"/>
    </source>
</evidence>
<name>A0A9F7RA43_ICTPU</name>
<keyword evidence="5" id="KW-0862">Zinc</keyword>
<evidence type="ECO:0000256" key="3">
    <source>
        <dbReference type="ARBA" id="ARBA00022723"/>
    </source>
</evidence>
<keyword evidence="3" id="KW-0479">Metal-binding</keyword>
<evidence type="ECO:0000313" key="11">
    <source>
        <dbReference type="Proteomes" id="UP000221080"/>
    </source>
</evidence>
<dbReference type="GeneTree" id="ENSGT00950000183135"/>
<evidence type="ECO:0000256" key="1">
    <source>
        <dbReference type="ARBA" id="ARBA00004496"/>
    </source>
</evidence>
<dbReference type="Pfam" id="PF05741">
    <property type="entry name" value="zf-nanos"/>
    <property type="match status" value="1"/>
</dbReference>
<evidence type="ECO:0000256" key="9">
    <source>
        <dbReference type="SAM" id="MobiDB-lite"/>
    </source>
</evidence>
<dbReference type="Gene3D" id="4.10.60.30">
    <property type="entry name" value="Nanos, RNA-binding domain"/>
    <property type="match status" value="1"/>
</dbReference>
<dbReference type="GO" id="GO:0008270">
    <property type="term" value="F:zinc ion binding"/>
    <property type="evidence" value="ECO:0007669"/>
    <property type="project" value="UniProtKB-KW"/>
</dbReference>
<keyword evidence="6 8" id="KW-0810">Translation regulation</keyword>
<feature type="domain" description="Nanos-type" evidence="10">
    <location>
        <begin position="119"/>
        <end position="173"/>
    </location>
</feature>
<dbReference type="GO" id="GO:0006417">
    <property type="term" value="P:regulation of translation"/>
    <property type="evidence" value="ECO:0007669"/>
    <property type="project" value="UniProtKB-UniRule"/>
</dbReference>
<evidence type="ECO:0000256" key="4">
    <source>
        <dbReference type="ARBA" id="ARBA00022771"/>
    </source>
</evidence>
<gene>
    <name evidence="13" type="primary">LOC128629083</name>
    <name evidence="12" type="synonym">LOC128629082</name>
    <name evidence="14" type="synonym">LOC128629085</name>
    <name evidence="15" type="synonym">LOC128629089</name>
    <name evidence="16" type="synonym">LOC128629091</name>
    <name evidence="17" type="synonym">LOC128629092</name>
</gene>
<evidence type="ECO:0000313" key="14">
    <source>
        <dbReference type="RefSeq" id="XP_053531373.1"/>
    </source>
</evidence>
<dbReference type="InterPro" id="IPR024161">
    <property type="entry name" value="Znf_nanos-typ"/>
</dbReference>
<dbReference type="KEGG" id="ipu:128629082"/>
<evidence type="ECO:0000313" key="15">
    <source>
        <dbReference type="RefSeq" id="XP_053531385.1"/>
    </source>
</evidence>
<organism evidence="11 13">
    <name type="scientific">Ictalurus punctatus</name>
    <name type="common">Channel catfish</name>
    <name type="synonym">Silurus punctatus</name>
    <dbReference type="NCBI Taxonomy" id="7998"/>
    <lineage>
        <taxon>Eukaryota</taxon>
        <taxon>Metazoa</taxon>
        <taxon>Chordata</taxon>
        <taxon>Craniata</taxon>
        <taxon>Vertebrata</taxon>
        <taxon>Euteleostomi</taxon>
        <taxon>Actinopterygii</taxon>
        <taxon>Neopterygii</taxon>
        <taxon>Teleostei</taxon>
        <taxon>Ostariophysi</taxon>
        <taxon>Siluriformes</taxon>
        <taxon>Ictaluridae</taxon>
        <taxon>Ictalurus</taxon>
    </lineage>
</organism>
<evidence type="ECO:0000313" key="12">
    <source>
        <dbReference type="RefSeq" id="XP_053531361.1"/>
    </source>
</evidence>
<evidence type="ECO:0000313" key="13">
    <source>
        <dbReference type="RefSeq" id="XP_053531368.1"/>
    </source>
</evidence>
<evidence type="ECO:0000256" key="6">
    <source>
        <dbReference type="ARBA" id="ARBA00022845"/>
    </source>
</evidence>
<dbReference type="OrthoDB" id="5864971at2759"/>
<accession>A0A9F7RA43</accession>
<dbReference type="RefSeq" id="XP_053531361.1">
    <property type="nucleotide sequence ID" value="XM_053675386.1"/>
</dbReference>
<dbReference type="InterPro" id="IPR008705">
    <property type="entry name" value="Nanos/Xcar2"/>
</dbReference>
<reference evidence="12 13" key="2">
    <citation type="submission" date="2025-04" db="UniProtKB">
        <authorList>
            <consortium name="RefSeq"/>
        </authorList>
    </citation>
    <scope>IDENTIFICATION</scope>
    <source>
        <tissue evidence="12 13">Blood</tissue>
    </source>
</reference>
<dbReference type="Proteomes" id="UP000221080">
    <property type="component" value="Chromosome 24"/>
</dbReference>
<keyword evidence="11" id="KW-1185">Reference proteome</keyword>
<dbReference type="AlphaFoldDB" id="A0A9F7RA43"/>
<dbReference type="KEGG" id="ipu:128629091"/>
<evidence type="ECO:0000256" key="2">
    <source>
        <dbReference type="ARBA" id="ARBA00022490"/>
    </source>
</evidence>
<dbReference type="RefSeq" id="XP_053531373.1">
    <property type="nucleotide sequence ID" value="XM_053675398.1"/>
</dbReference>